<proteinExistence type="predicted"/>
<evidence type="ECO:0000313" key="3">
    <source>
        <dbReference type="Proteomes" id="UP000087171"/>
    </source>
</evidence>
<dbReference type="GeneID" id="101501263"/>
<protein>
    <submittedName>
        <fullName evidence="4">Uncharacterized protein LOC101501263</fullName>
    </submittedName>
</protein>
<reference evidence="3" key="1">
    <citation type="journal article" date="2013" name="Nat. Biotechnol.">
        <title>Draft genome sequence of chickpea (Cicer arietinum) provides a resource for trait improvement.</title>
        <authorList>
            <person name="Varshney R.K."/>
            <person name="Song C."/>
            <person name="Saxena R.K."/>
            <person name="Azam S."/>
            <person name="Yu S."/>
            <person name="Sharpe A.G."/>
            <person name="Cannon S."/>
            <person name="Baek J."/>
            <person name="Rosen B.D."/>
            <person name="Tar'an B."/>
            <person name="Millan T."/>
            <person name="Zhang X."/>
            <person name="Ramsay L.D."/>
            <person name="Iwata A."/>
            <person name="Wang Y."/>
            <person name="Nelson W."/>
            <person name="Farmer A.D."/>
            <person name="Gaur P.M."/>
            <person name="Soderlund C."/>
            <person name="Penmetsa R.V."/>
            <person name="Xu C."/>
            <person name="Bharti A.K."/>
            <person name="He W."/>
            <person name="Winter P."/>
            <person name="Zhao S."/>
            <person name="Hane J.K."/>
            <person name="Carrasquilla-Garcia N."/>
            <person name="Condie J.A."/>
            <person name="Upadhyaya H.D."/>
            <person name="Luo M.C."/>
            <person name="Thudi M."/>
            <person name="Gowda C.L."/>
            <person name="Singh N.P."/>
            <person name="Lichtenzveig J."/>
            <person name="Gali K.K."/>
            <person name="Rubio J."/>
            <person name="Nadarajan N."/>
            <person name="Dolezel J."/>
            <person name="Bansal K.C."/>
            <person name="Xu X."/>
            <person name="Edwards D."/>
            <person name="Zhang G."/>
            <person name="Kahl G."/>
            <person name="Gil J."/>
            <person name="Singh K.B."/>
            <person name="Datta S.K."/>
            <person name="Jackson S.A."/>
            <person name="Wang J."/>
            <person name="Cook D.R."/>
        </authorList>
    </citation>
    <scope>NUCLEOTIDE SEQUENCE [LARGE SCALE GENOMIC DNA]</scope>
    <source>
        <strain evidence="3">cv. CDC Frontier</strain>
    </source>
</reference>
<dbReference type="RefSeq" id="XP_004493732.1">
    <property type="nucleotide sequence ID" value="XM_004493675.3"/>
</dbReference>
<dbReference type="AlphaFoldDB" id="A0A1S2XS64"/>
<dbReference type="PANTHER" id="PTHR36042:SF1">
    <property type="entry name" value="OS05G0490900 PROTEIN"/>
    <property type="match status" value="1"/>
</dbReference>
<evidence type="ECO:0000256" key="2">
    <source>
        <dbReference type="SAM" id="Phobius"/>
    </source>
</evidence>
<gene>
    <name evidence="4" type="primary">LOC101501263</name>
</gene>
<accession>A0A1S2XS64</accession>
<sequence>MAVAGSAATFLSSLPTIHAFQNRNASQSTTVLCVPLCQRIFLTKRKSPHRFVVVAVTQGSAESSKSDENIPSWAKPDSDEPPPWARDEAQSKTASTQQGFDIPFYAYLLASAITAIAAIGSIFEYLNQKPVFGLLSSDSVFYAPLLGFFAFTGIPSSAFLWFKSVQAANKEAEEQDKRDGYL</sequence>
<dbReference type="PaxDb" id="3827-XP_004493732.1"/>
<evidence type="ECO:0000313" key="4">
    <source>
        <dbReference type="RefSeq" id="XP_004493732.1"/>
    </source>
</evidence>
<feature type="region of interest" description="Disordered" evidence="1">
    <location>
        <begin position="63"/>
        <end position="95"/>
    </location>
</feature>
<dbReference type="STRING" id="3827.A0A1S2XS64"/>
<dbReference type="eggNOG" id="ENOG502S047">
    <property type="taxonomic scope" value="Eukaryota"/>
</dbReference>
<keyword evidence="2" id="KW-1133">Transmembrane helix</keyword>
<organism evidence="3 4">
    <name type="scientific">Cicer arietinum</name>
    <name type="common">Chickpea</name>
    <name type="synonym">Garbanzo</name>
    <dbReference type="NCBI Taxonomy" id="3827"/>
    <lineage>
        <taxon>Eukaryota</taxon>
        <taxon>Viridiplantae</taxon>
        <taxon>Streptophyta</taxon>
        <taxon>Embryophyta</taxon>
        <taxon>Tracheophyta</taxon>
        <taxon>Spermatophyta</taxon>
        <taxon>Magnoliopsida</taxon>
        <taxon>eudicotyledons</taxon>
        <taxon>Gunneridae</taxon>
        <taxon>Pentapetalae</taxon>
        <taxon>rosids</taxon>
        <taxon>fabids</taxon>
        <taxon>Fabales</taxon>
        <taxon>Fabaceae</taxon>
        <taxon>Papilionoideae</taxon>
        <taxon>50 kb inversion clade</taxon>
        <taxon>NPAAA clade</taxon>
        <taxon>Hologalegina</taxon>
        <taxon>IRL clade</taxon>
        <taxon>Cicereae</taxon>
        <taxon>Cicer</taxon>
    </lineage>
</organism>
<dbReference type="Proteomes" id="UP000087171">
    <property type="component" value="Chromosome Ca3"/>
</dbReference>
<keyword evidence="2" id="KW-0812">Transmembrane</keyword>
<keyword evidence="3" id="KW-1185">Reference proteome</keyword>
<dbReference type="OrthoDB" id="2013891at2759"/>
<dbReference type="KEGG" id="cam:101501263"/>
<keyword evidence="2" id="KW-0472">Membrane</keyword>
<reference evidence="4" key="2">
    <citation type="submission" date="2025-08" db="UniProtKB">
        <authorList>
            <consortium name="RefSeq"/>
        </authorList>
    </citation>
    <scope>IDENTIFICATION</scope>
    <source>
        <tissue evidence="4">Etiolated seedlings</tissue>
    </source>
</reference>
<feature type="transmembrane region" description="Helical" evidence="2">
    <location>
        <begin position="104"/>
        <end position="127"/>
    </location>
</feature>
<name>A0A1S2XS64_CICAR</name>
<evidence type="ECO:0000256" key="1">
    <source>
        <dbReference type="SAM" id="MobiDB-lite"/>
    </source>
</evidence>
<dbReference type="PANTHER" id="PTHR36042">
    <property type="entry name" value="OS05G0490900 PROTEIN"/>
    <property type="match status" value="1"/>
</dbReference>
<feature type="transmembrane region" description="Helical" evidence="2">
    <location>
        <begin position="139"/>
        <end position="162"/>
    </location>
</feature>